<dbReference type="AlphaFoldDB" id="A0A381PG43"/>
<dbReference type="Pfam" id="PF16811">
    <property type="entry name" value="TAtT"/>
    <property type="match status" value="1"/>
</dbReference>
<proteinExistence type="predicted"/>
<accession>A0A381PG43</accession>
<reference evidence="1" key="1">
    <citation type="submission" date="2018-05" db="EMBL/GenBank/DDBJ databases">
        <authorList>
            <person name="Lanie J.A."/>
            <person name="Ng W.-L."/>
            <person name="Kazmierczak K.M."/>
            <person name="Andrzejewski T.M."/>
            <person name="Davidsen T.M."/>
            <person name="Wayne K.J."/>
            <person name="Tettelin H."/>
            <person name="Glass J.I."/>
            <person name="Rusch D."/>
            <person name="Podicherti R."/>
            <person name="Tsui H.-C.T."/>
            <person name="Winkler M.E."/>
        </authorList>
    </citation>
    <scope>NUCLEOTIDE SEQUENCE</scope>
</reference>
<gene>
    <name evidence="1" type="ORF">METZ01_LOCUS18458</name>
</gene>
<organism evidence="1">
    <name type="scientific">marine metagenome</name>
    <dbReference type="NCBI Taxonomy" id="408172"/>
    <lineage>
        <taxon>unclassified sequences</taxon>
        <taxon>metagenomes</taxon>
        <taxon>ecological metagenomes</taxon>
    </lineage>
</organism>
<dbReference type="InterPro" id="IPR031823">
    <property type="entry name" value="TatT"/>
</dbReference>
<evidence type="ECO:0000313" key="1">
    <source>
        <dbReference type="EMBL" id="SUZ65604.1"/>
    </source>
</evidence>
<protein>
    <submittedName>
        <fullName evidence="1">Uncharacterized protein</fullName>
    </submittedName>
</protein>
<name>A0A381PG43_9ZZZZ</name>
<dbReference type="Gene3D" id="1.25.40.920">
    <property type="entry name" value="TRAP transporter T-component"/>
    <property type="match status" value="1"/>
</dbReference>
<dbReference type="InterPro" id="IPR038537">
    <property type="entry name" value="TatT_sf"/>
</dbReference>
<sequence length="285" mass="32969">MIIFQRRQLYIWIFSILFLNACAINRDTMFGADIIEYTIPLTAKAQEKKIRKDSFNSEVYLEASERLIQFSYAILMDKADRLMYADYYTAREYYSEALDLFLTSREYMLTALSLRHPDFKSKMIDKESISFTTRDIPYLYWLSGAMAGSISASKGDPRYLIDLTNIKWLLKNAIALEPGWDKGALYSAMMSVYLNDTTGDRDSEKKALEYFELADRAAKGSNIGIYVTLAESFAVAKQDKDYFLELINKALSMDVNADKDMKQANLLSKLRAKWLLTRIDDLFYM</sequence>
<dbReference type="EMBL" id="UINC01000963">
    <property type="protein sequence ID" value="SUZ65604.1"/>
    <property type="molecule type" value="Genomic_DNA"/>
</dbReference>